<evidence type="ECO:0000313" key="1">
    <source>
        <dbReference type="EMBL" id="ALA13025.1"/>
    </source>
</evidence>
<name>A0A0K2CZW3_9CAUD</name>
<protein>
    <submittedName>
        <fullName evidence="1">Uncharacterized protein</fullName>
    </submittedName>
</protein>
<sequence>MARITGQITISDLNDAKQYILYLNPNYKTQIYDPNGLVYAPDFTSSNLVITPELYIAGGDGSNMLPSAAVKSIFWYEGTQTTIPLAESASGTTPSGLSYSLPTGSPSTTAKVLTIKSNLTTMNNQIFTCVVTYTDVDLNMDVTLKANYDVTKIVNGSGGSNAIVALLSNDSQSIPTDSAGNNGIYAGSGTEIHVYDGATELSYDGTGTANGKYKVTAAATNITAGAITASGVFASVANASNITQDTASITFTIAGKSLKGQAFTLTKVQTLSKVKGGAAPTAYWLVPNTVAIQKNTAGTLTPASISINMMSQTGSGSPAFYGGKLVIAELAADGVTWADKYTSSANETVAKTYTPSANTIKAIRVRLYLAGSTPNGSVNNIDEQQILIVADGTNGTNGVDSYYLNVWAPGGDSIKNSNGNITLQADMYKGAGTVTPTAFQWYIQDPNATTSSGGNADGGNGWRLINTVANPTTAPTLALAANANTQLTAATYYVKYTWCGLAGETIGSTQATLAVTAGQDLKVTIPAFAANVTKARVYIGTAAANLFYAGDITTSAGSVTISKFDNTAEAIPTTSTAAITSTSASIVIRNWAINGVQGFKCVATAPGTGVKYSGVIVTRDFQDPMVMNIIGTNVFKNGQGTITLTAQILQSGLSVSTAGWTFTWAIYAPNGNLIKNYPTVKGDTITLDSTDVNGSANLLANADK</sequence>
<dbReference type="GeneID" id="26633236"/>
<gene>
    <name evidence="1" type="ORF">TSARBOMBA_96</name>
</gene>
<reference evidence="1 2" key="1">
    <citation type="journal article" date="2015" name="Genome Announc.">
        <title>Complete Genome Sequence of Bacillus cereus Group Phage TsarBomba.</title>
        <authorList>
            <person name="Erill I."/>
            <person name="Caruso S.M."/>
        </authorList>
    </citation>
    <scope>NUCLEOTIDE SEQUENCE [LARGE SCALE GENOMIC DNA]</scope>
</reference>
<dbReference type="KEGG" id="vg:26633236"/>
<evidence type="ECO:0000313" key="2">
    <source>
        <dbReference type="Proteomes" id="UP000204602"/>
    </source>
</evidence>
<organism evidence="1 2">
    <name type="scientific">Bacillus phage TsarBomba</name>
    <dbReference type="NCBI Taxonomy" id="1690456"/>
    <lineage>
        <taxon>Viruses</taxon>
        <taxon>Duplodnaviria</taxon>
        <taxon>Heunggongvirae</taxon>
        <taxon>Uroviricota</taxon>
        <taxon>Caudoviricetes</taxon>
        <taxon>Herelleviridae</taxon>
        <taxon>Bastillevirinae</taxon>
        <taxon>Tsarbombavirus</taxon>
        <taxon>Tsarbombavirus tsarbomba</taxon>
    </lineage>
</organism>
<dbReference type="OrthoDB" id="1121at10239"/>
<dbReference type="EMBL" id="KT224359">
    <property type="protein sequence ID" value="ALA13025.1"/>
    <property type="molecule type" value="Genomic_DNA"/>
</dbReference>
<dbReference type="RefSeq" id="YP_009206911.1">
    <property type="nucleotide sequence ID" value="NC_028890.1"/>
</dbReference>
<keyword evidence="2" id="KW-1185">Reference proteome</keyword>
<dbReference type="Proteomes" id="UP000204602">
    <property type="component" value="Segment"/>
</dbReference>
<accession>A0A0K2CZW3</accession>
<proteinExistence type="predicted"/>